<feature type="region of interest" description="Disordered" evidence="1">
    <location>
        <begin position="619"/>
        <end position="638"/>
    </location>
</feature>
<comment type="caution">
    <text evidence="6">The sequence shown here is derived from an EMBL/GenBank/DDBJ whole genome shotgun (WGS) entry which is preliminary data.</text>
</comment>
<dbReference type="Pfam" id="PF05547">
    <property type="entry name" value="Peptidase_M6"/>
    <property type="match status" value="1"/>
</dbReference>
<feature type="signal peptide" evidence="2">
    <location>
        <begin position="1"/>
        <end position="28"/>
    </location>
</feature>
<name>A0ABP7Y362_9ACTN</name>
<feature type="domain" description="CARDB" evidence="5">
    <location>
        <begin position="814"/>
        <end position="899"/>
    </location>
</feature>
<dbReference type="RefSeq" id="WP_344735577.1">
    <property type="nucleotide sequence ID" value="NZ_BAAAZH010000036.1"/>
</dbReference>
<organism evidence="6 7">
    <name type="scientific">Nocardioides fonticola</name>
    <dbReference type="NCBI Taxonomy" id="450363"/>
    <lineage>
        <taxon>Bacteria</taxon>
        <taxon>Bacillati</taxon>
        <taxon>Actinomycetota</taxon>
        <taxon>Actinomycetes</taxon>
        <taxon>Propionibacteriales</taxon>
        <taxon>Nocardioidaceae</taxon>
        <taxon>Nocardioides</taxon>
    </lineage>
</organism>
<evidence type="ECO:0000256" key="1">
    <source>
        <dbReference type="SAM" id="MobiDB-lite"/>
    </source>
</evidence>
<evidence type="ECO:0000313" key="7">
    <source>
        <dbReference type="Proteomes" id="UP001501495"/>
    </source>
</evidence>
<evidence type="ECO:0000259" key="5">
    <source>
        <dbReference type="Pfam" id="PF07705"/>
    </source>
</evidence>
<gene>
    <name evidence="6" type="ORF">GCM10022215_42800</name>
</gene>
<dbReference type="Gene3D" id="2.60.120.380">
    <property type="match status" value="1"/>
</dbReference>
<protein>
    <recommendedName>
        <fullName evidence="8">M6 family metalloprotease domain-containing protein</fullName>
    </recommendedName>
</protein>
<keyword evidence="2" id="KW-0732">Signal</keyword>
<evidence type="ECO:0000259" key="4">
    <source>
        <dbReference type="Pfam" id="PF05547"/>
    </source>
</evidence>
<dbReference type="EMBL" id="BAAAZH010000036">
    <property type="protein sequence ID" value="GAA4129823.1"/>
    <property type="molecule type" value="Genomic_DNA"/>
</dbReference>
<reference evidence="7" key="1">
    <citation type="journal article" date="2019" name="Int. J. Syst. Evol. Microbiol.">
        <title>The Global Catalogue of Microorganisms (GCM) 10K type strain sequencing project: providing services to taxonomists for standard genome sequencing and annotation.</title>
        <authorList>
            <consortium name="The Broad Institute Genomics Platform"/>
            <consortium name="The Broad Institute Genome Sequencing Center for Infectious Disease"/>
            <person name="Wu L."/>
            <person name="Ma J."/>
        </authorList>
    </citation>
    <scope>NUCLEOTIDE SEQUENCE [LARGE SCALE GENOMIC DNA]</scope>
    <source>
        <strain evidence="7">JCM 16703</strain>
    </source>
</reference>
<sequence>MRRTRASLAAAVAGLSLLGGLAVLPAQAESVDAARIAAARQSARADREALVEAGRRGGAPAQVLRQPDGTTFRAVMSAPEVGGLFETDGYSVSRDAAGVWRYVTGRDARGKVVLGARVGGATPSGLERHAGRQATKVTSKELAARASITRQLRVAALEAARTAAKKGAPRVFHVPALMLATWYDEAAGETMPQFHDGHDAAYFKKLLDGFGGNPNGSVTQFYYEASFGQFLVEIDVFGPYTSALSIGDPCHYGSPADGDFKITDPAGSVLGVGGVGALGMAVEAVPQTFADPDIDWAKYDNDGDGQVDFTIMIHSGSDHAVTSNACDTHSHALQATLGLPETAESTLGLPAGTLKLGIPTNSPGVFVDRIVTIPERGSLKDPLTIGVAAHEMGHALGEPDYYDTGYTSTGTGDFDIMSGGSYMGDPAGSNPTLFNPASRVFQGWVKPTIVRGDLRGYTLKPRTALPSKGYTAAKADPNLLLVPTYEIAVGETDKLGHTWTAEDVYGLAVDPKTKKSIVEGYYVENVSRNAVTTKLSAKNPSGSMFDHRQHASGLLVWHFDYWRQSTTYFGHGNDAQSDPNRYQMDLEEFDQNDNSQELQLNSSRGNPADFLINAATGITSGTRMVPPGVPTKSGKPQDPIELSGTSLPVAGGSATFTVTKNKNTRAMTVSVASENSGDCKLSLTAPDGTTTAEADAGSFGDAEQITVKAPAPGEWTANVGDFAACGQWSGRVVFTGASAFTTQGSADTWSNWTEKPTGWAFTNVSGYGNGLDHSVESGGTNAITLDVLDLSRKVDVSPGFITGAANKAGGTAGLTAGRTNTLQVPVFSNGGKAPGVVTVAIREGSASGRIVATRTVKLGAYQRKAVRFSYRPTGEGAVRLVATVDPANRIAEGSEANQTQVSSLWAGPANPTVLIVDDDQTLAHERAIAGGLAALGVPYAIFSAHPTARDLAKYRAVIWENGTDRGLGVLNPGDIAALTAYLNKGGRLLLSTNRPDGVSNVVDPTFAARYLGIRTPSGNASYVATQGGALTFSGRGALAGVKAEALQAPARPFFGLSGLASAGAGALGTTIAPYGKATGVATAPKSALATVVPAADQPYVGVAVTGDRKHRSFRSLTLGWNLGDGARADQTVALLGKAMRFFGVPTGRYRVSSRTPIVYTAAVRDDVAGRAIPVTAVVLGGRSAGPVVLRYAVHGRAFRSVRMTPTGNGTYRAVIPGRYATFRGVDYAIVAGGVSDLAGYPGALYHGVGIAIG</sequence>
<feature type="domain" description="Peptidase C-terminal archaeal/bacterial" evidence="3">
    <location>
        <begin position="653"/>
        <end position="719"/>
    </location>
</feature>
<dbReference type="PANTHER" id="PTHR41775:SF1">
    <property type="entry name" value="PEPTIDASE M6-LIKE DOMAIN-CONTAINING PROTEIN"/>
    <property type="match status" value="1"/>
</dbReference>
<dbReference type="Pfam" id="PF07705">
    <property type="entry name" value="CARDB"/>
    <property type="match status" value="1"/>
</dbReference>
<dbReference type="InterPro" id="IPR011635">
    <property type="entry name" value="CARDB"/>
</dbReference>
<evidence type="ECO:0000313" key="6">
    <source>
        <dbReference type="EMBL" id="GAA4129823.1"/>
    </source>
</evidence>
<evidence type="ECO:0000259" key="3">
    <source>
        <dbReference type="Pfam" id="PF04151"/>
    </source>
</evidence>
<dbReference type="Gene3D" id="2.60.40.10">
    <property type="entry name" value="Immunoglobulins"/>
    <property type="match status" value="1"/>
</dbReference>
<evidence type="ECO:0008006" key="8">
    <source>
        <dbReference type="Google" id="ProtNLM"/>
    </source>
</evidence>
<dbReference type="InterPro" id="IPR007280">
    <property type="entry name" value="Peptidase_C_arc/bac"/>
</dbReference>
<accession>A0ABP7Y362</accession>
<dbReference type="Proteomes" id="UP001501495">
    <property type="component" value="Unassembled WGS sequence"/>
</dbReference>
<dbReference type="PANTHER" id="PTHR41775">
    <property type="entry name" value="SECRETED PROTEIN-RELATED"/>
    <property type="match status" value="1"/>
</dbReference>
<dbReference type="InterPro" id="IPR013783">
    <property type="entry name" value="Ig-like_fold"/>
</dbReference>
<keyword evidence="7" id="KW-1185">Reference proteome</keyword>
<dbReference type="SUPFAM" id="SSF55486">
    <property type="entry name" value="Metalloproteases ('zincins'), catalytic domain"/>
    <property type="match status" value="1"/>
</dbReference>
<feature type="chain" id="PRO_5046965597" description="M6 family metalloprotease domain-containing protein" evidence="2">
    <location>
        <begin position="29"/>
        <end position="1253"/>
    </location>
</feature>
<feature type="domain" description="Peptidase M6-like" evidence="4">
    <location>
        <begin position="297"/>
        <end position="441"/>
    </location>
</feature>
<evidence type="ECO:0000256" key="2">
    <source>
        <dbReference type="SAM" id="SignalP"/>
    </source>
</evidence>
<dbReference type="InterPro" id="IPR008757">
    <property type="entry name" value="Peptidase_M6-like_domain"/>
</dbReference>
<dbReference type="Pfam" id="PF04151">
    <property type="entry name" value="PPC"/>
    <property type="match status" value="1"/>
</dbReference>
<proteinExistence type="predicted"/>